<proteinExistence type="predicted"/>
<keyword evidence="3" id="KW-1185">Reference proteome</keyword>
<name>A0A1X2H6L8_SYNRA</name>
<dbReference type="InParanoid" id="A0A1X2H6L8"/>
<gene>
    <name evidence="2" type="ORF">BCR43DRAFT_507306</name>
</gene>
<evidence type="ECO:0000256" key="1">
    <source>
        <dbReference type="SAM" id="MobiDB-lite"/>
    </source>
</evidence>
<dbReference type="AlphaFoldDB" id="A0A1X2H6L8"/>
<dbReference type="Proteomes" id="UP000242180">
    <property type="component" value="Unassembled WGS sequence"/>
</dbReference>
<protein>
    <submittedName>
        <fullName evidence="2">Uncharacterized protein</fullName>
    </submittedName>
</protein>
<evidence type="ECO:0000313" key="3">
    <source>
        <dbReference type="Proteomes" id="UP000242180"/>
    </source>
</evidence>
<comment type="caution">
    <text evidence="2">The sequence shown here is derived from an EMBL/GenBank/DDBJ whole genome shotgun (WGS) entry which is preliminary data.</text>
</comment>
<organism evidence="2 3">
    <name type="scientific">Syncephalastrum racemosum</name>
    <name type="common">Filamentous fungus</name>
    <dbReference type="NCBI Taxonomy" id="13706"/>
    <lineage>
        <taxon>Eukaryota</taxon>
        <taxon>Fungi</taxon>
        <taxon>Fungi incertae sedis</taxon>
        <taxon>Mucoromycota</taxon>
        <taxon>Mucoromycotina</taxon>
        <taxon>Mucoromycetes</taxon>
        <taxon>Mucorales</taxon>
        <taxon>Syncephalastraceae</taxon>
        <taxon>Syncephalastrum</taxon>
    </lineage>
</organism>
<evidence type="ECO:0000313" key="2">
    <source>
        <dbReference type="EMBL" id="ORY94090.1"/>
    </source>
</evidence>
<accession>A0A1X2H6L8</accession>
<reference evidence="2 3" key="1">
    <citation type="submission" date="2016-07" db="EMBL/GenBank/DDBJ databases">
        <title>Pervasive Adenine N6-methylation of Active Genes in Fungi.</title>
        <authorList>
            <consortium name="DOE Joint Genome Institute"/>
            <person name="Mondo S.J."/>
            <person name="Dannebaum R.O."/>
            <person name="Kuo R.C."/>
            <person name="Labutti K."/>
            <person name="Haridas S."/>
            <person name="Kuo A."/>
            <person name="Salamov A."/>
            <person name="Ahrendt S.R."/>
            <person name="Lipzen A."/>
            <person name="Sullivan W."/>
            <person name="Andreopoulos W.B."/>
            <person name="Clum A."/>
            <person name="Lindquist E."/>
            <person name="Daum C."/>
            <person name="Ramamoorthy G.K."/>
            <person name="Gryganskyi A."/>
            <person name="Culley D."/>
            <person name="Magnuson J.K."/>
            <person name="James T.Y."/>
            <person name="O'Malley M.A."/>
            <person name="Stajich J.E."/>
            <person name="Spatafora J.W."/>
            <person name="Visel A."/>
            <person name="Grigoriev I.V."/>
        </authorList>
    </citation>
    <scope>NUCLEOTIDE SEQUENCE [LARGE SCALE GENOMIC DNA]</scope>
    <source>
        <strain evidence="2 3">NRRL 2496</strain>
    </source>
</reference>
<feature type="region of interest" description="Disordered" evidence="1">
    <location>
        <begin position="1"/>
        <end position="48"/>
    </location>
</feature>
<dbReference type="EMBL" id="MCGN01000008">
    <property type="protein sequence ID" value="ORY94090.1"/>
    <property type="molecule type" value="Genomic_DNA"/>
</dbReference>
<feature type="compositionally biased region" description="Low complexity" evidence="1">
    <location>
        <begin position="1"/>
        <end position="13"/>
    </location>
</feature>
<dbReference type="OrthoDB" id="2301722at2759"/>
<sequence length="331" mass="36978">MNFDNNINSNDMNQQEEQRPFAVRHQQRMAPFQQQSSAGFSPLSFGEQSFQPPMTTNLALIQVPAQAFFDLSERTNACESMLRTVQEALYTMQGTLQAVQETLHRIESKGEADRIGRQDSLGKMSAAHLEPSTPALREEDIPAAFFDRPRNAEGKVKSATRADVKNALMTLYQSEKEANAAMKGLDKSVDMCLTWIKRRLPKNEQYQSWRSLSEGDRDAVMGRFVDGVRTALQLPIDKCEKNWMARCLLIGTFDNIRDQAARKRIHAQAVYDDSRTSSAAPVLTAQRSDMSILTTADDAMSTTSYASSVISAGKRAASKASRFVLLPLRIL</sequence>